<dbReference type="EMBL" id="BMAC01008067">
    <property type="protein sequence ID" value="GFQ08661.1"/>
    <property type="molecule type" value="Genomic_DNA"/>
</dbReference>
<sequence>MSTGCMMGPSHCLCSPTYSSCWALDGLLENLKMNRKKHSSLLQKLKRRKSQQSRR</sequence>
<accession>A0A830D9K1</accession>
<comment type="caution">
    <text evidence="1">The sequence shown here is derived from an EMBL/GenBank/DDBJ whole genome shotgun (WGS) entry which is preliminary data.</text>
</comment>
<organism evidence="1 2">
    <name type="scientific">Phtheirospermum japonicum</name>
    <dbReference type="NCBI Taxonomy" id="374723"/>
    <lineage>
        <taxon>Eukaryota</taxon>
        <taxon>Viridiplantae</taxon>
        <taxon>Streptophyta</taxon>
        <taxon>Embryophyta</taxon>
        <taxon>Tracheophyta</taxon>
        <taxon>Spermatophyta</taxon>
        <taxon>Magnoliopsida</taxon>
        <taxon>eudicotyledons</taxon>
        <taxon>Gunneridae</taxon>
        <taxon>Pentapetalae</taxon>
        <taxon>asterids</taxon>
        <taxon>lamiids</taxon>
        <taxon>Lamiales</taxon>
        <taxon>Orobanchaceae</taxon>
        <taxon>Orobanchaceae incertae sedis</taxon>
        <taxon>Phtheirospermum</taxon>
    </lineage>
</organism>
<reference evidence="1" key="1">
    <citation type="submission" date="2020-07" db="EMBL/GenBank/DDBJ databases">
        <title>Ethylene signaling mediates host invasion by parasitic plants.</title>
        <authorList>
            <person name="Yoshida S."/>
        </authorList>
    </citation>
    <scope>NUCLEOTIDE SEQUENCE</scope>
    <source>
        <strain evidence="1">Okayama</strain>
    </source>
</reference>
<evidence type="ECO:0000313" key="2">
    <source>
        <dbReference type="Proteomes" id="UP000653305"/>
    </source>
</evidence>
<gene>
    <name evidence="1" type="ORF">PHJA_003010100</name>
</gene>
<evidence type="ECO:0000313" key="1">
    <source>
        <dbReference type="EMBL" id="GFQ08661.1"/>
    </source>
</evidence>
<keyword evidence="2" id="KW-1185">Reference proteome</keyword>
<proteinExistence type="predicted"/>
<name>A0A830D9K1_9LAMI</name>
<dbReference type="AlphaFoldDB" id="A0A830D9K1"/>
<protein>
    <submittedName>
        <fullName evidence="1">Uncharacterized protein</fullName>
    </submittedName>
</protein>
<dbReference type="Proteomes" id="UP000653305">
    <property type="component" value="Unassembled WGS sequence"/>
</dbReference>